<evidence type="ECO:0000313" key="2">
    <source>
        <dbReference type="Proteomes" id="UP001241377"/>
    </source>
</evidence>
<keyword evidence="2" id="KW-1185">Reference proteome</keyword>
<reference evidence="1" key="1">
    <citation type="submission" date="2023-04" db="EMBL/GenBank/DDBJ databases">
        <title>Draft Genome sequencing of Naganishia species isolated from polar environments using Oxford Nanopore Technology.</title>
        <authorList>
            <person name="Leo P."/>
            <person name="Venkateswaran K."/>
        </authorList>
    </citation>
    <scope>NUCLEOTIDE SEQUENCE</scope>
    <source>
        <strain evidence="1">MNA-CCFEE 5261</strain>
    </source>
</reference>
<gene>
    <name evidence="1" type="ORF">QFC19_006604</name>
</gene>
<proteinExistence type="predicted"/>
<organism evidence="1 2">
    <name type="scientific">Naganishia cerealis</name>
    <dbReference type="NCBI Taxonomy" id="610337"/>
    <lineage>
        <taxon>Eukaryota</taxon>
        <taxon>Fungi</taxon>
        <taxon>Dikarya</taxon>
        <taxon>Basidiomycota</taxon>
        <taxon>Agaricomycotina</taxon>
        <taxon>Tremellomycetes</taxon>
        <taxon>Filobasidiales</taxon>
        <taxon>Filobasidiaceae</taxon>
        <taxon>Naganishia</taxon>
    </lineage>
</organism>
<evidence type="ECO:0000313" key="1">
    <source>
        <dbReference type="EMBL" id="KAJ9097927.1"/>
    </source>
</evidence>
<comment type="caution">
    <text evidence="1">The sequence shown here is derived from an EMBL/GenBank/DDBJ whole genome shotgun (WGS) entry which is preliminary data.</text>
</comment>
<accession>A0ACC2VF25</accession>
<dbReference type="Proteomes" id="UP001241377">
    <property type="component" value="Unassembled WGS sequence"/>
</dbReference>
<dbReference type="EMBL" id="JASBWR010000081">
    <property type="protein sequence ID" value="KAJ9097927.1"/>
    <property type="molecule type" value="Genomic_DNA"/>
</dbReference>
<name>A0ACC2VF25_9TREE</name>
<sequence length="148" mass="17105">MPRGREPTSETETKQPVSRSANKARSQAAQSAQQEFLARHINSNGPQDKPKVHPLDFSSLPDKAIRSYMTKHSLQYPEPSSLNADILNLHIGKKTHSYKKSLQTLMPKRELAEKMRDHFLALPFRENEIITNFLYKVKNQDRDFKLTF</sequence>
<protein>
    <submittedName>
        <fullName evidence="1">Uncharacterized protein</fullName>
    </submittedName>
</protein>